<organism evidence="1 2">
    <name type="scientific">Gymnopilus junonius</name>
    <name type="common">Spectacular rustgill mushroom</name>
    <name type="synonym">Gymnopilus spectabilis subsp. junonius</name>
    <dbReference type="NCBI Taxonomy" id="109634"/>
    <lineage>
        <taxon>Eukaryota</taxon>
        <taxon>Fungi</taxon>
        <taxon>Dikarya</taxon>
        <taxon>Basidiomycota</taxon>
        <taxon>Agaricomycotina</taxon>
        <taxon>Agaricomycetes</taxon>
        <taxon>Agaricomycetidae</taxon>
        <taxon>Agaricales</taxon>
        <taxon>Agaricineae</taxon>
        <taxon>Hymenogastraceae</taxon>
        <taxon>Gymnopilus</taxon>
    </lineage>
</organism>
<keyword evidence="2" id="KW-1185">Reference proteome</keyword>
<dbReference type="Proteomes" id="UP000724874">
    <property type="component" value="Unassembled WGS sequence"/>
</dbReference>
<sequence>MNDSQQSPNLEVPNDSIISLDARDEVLSNTYLLRLIFSFLHLYDTPNFLFISEKTRLKDPEKTCFLNISLTCKDFFDAALPTLWETMDSWALLLKLIPVLVSDGNLYVSTSSFCDYDNL</sequence>
<dbReference type="EMBL" id="JADNYJ010000142">
    <property type="protein sequence ID" value="KAF8880241.1"/>
    <property type="molecule type" value="Genomic_DNA"/>
</dbReference>
<name>A0A9P5TIH5_GYMJU</name>
<dbReference type="OrthoDB" id="3543113at2759"/>
<evidence type="ECO:0000313" key="1">
    <source>
        <dbReference type="EMBL" id="KAF8880241.1"/>
    </source>
</evidence>
<dbReference type="AlphaFoldDB" id="A0A9P5TIH5"/>
<reference evidence="1" key="1">
    <citation type="submission" date="2020-11" db="EMBL/GenBank/DDBJ databases">
        <authorList>
            <consortium name="DOE Joint Genome Institute"/>
            <person name="Ahrendt S."/>
            <person name="Riley R."/>
            <person name="Andreopoulos W."/>
            <person name="LaButti K."/>
            <person name="Pangilinan J."/>
            <person name="Ruiz-duenas F.J."/>
            <person name="Barrasa J.M."/>
            <person name="Sanchez-Garcia M."/>
            <person name="Camarero S."/>
            <person name="Miyauchi S."/>
            <person name="Serrano A."/>
            <person name="Linde D."/>
            <person name="Babiker R."/>
            <person name="Drula E."/>
            <person name="Ayuso-Fernandez I."/>
            <person name="Pacheco R."/>
            <person name="Padilla G."/>
            <person name="Ferreira P."/>
            <person name="Barriuso J."/>
            <person name="Kellner H."/>
            <person name="Castanera R."/>
            <person name="Alfaro M."/>
            <person name="Ramirez L."/>
            <person name="Pisabarro A.G."/>
            <person name="Kuo A."/>
            <person name="Tritt A."/>
            <person name="Lipzen A."/>
            <person name="He G."/>
            <person name="Yan M."/>
            <person name="Ng V."/>
            <person name="Cullen D."/>
            <person name="Martin F."/>
            <person name="Rosso M.-N."/>
            <person name="Henrissat B."/>
            <person name="Hibbett D."/>
            <person name="Martinez A.T."/>
            <person name="Grigoriev I.V."/>
        </authorList>
    </citation>
    <scope>NUCLEOTIDE SEQUENCE</scope>
    <source>
        <strain evidence="1">AH 44721</strain>
    </source>
</reference>
<accession>A0A9P5TIH5</accession>
<gene>
    <name evidence="1" type="ORF">CPB84DRAFT_1792775</name>
</gene>
<comment type="caution">
    <text evidence="1">The sequence shown here is derived from an EMBL/GenBank/DDBJ whole genome shotgun (WGS) entry which is preliminary data.</text>
</comment>
<protein>
    <submittedName>
        <fullName evidence="1">Uncharacterized protein</fullName>
    </submittedName>
</protein>
<evidence type="ECO:0000313" key="2">
    <source>
        <dbReference type="Proteomes" id="UP000724874"/>
    </source>
</evidence>
<proteinExistence type="predicted"/>